<dbReference type="EMBL" id="MU001674">
    <property type="protein sequence ID" value="KAF2459807.1"/>
    <property type="molecule type" value="Genomic_DNA"/>
</dbReference>
<protein>
    <submittedName>
        <fullName evidence="2">Uncharacterized protein</fullName>
    </submittedName>
</protein>
<proteinExistence type="predicted"/>
<evidence type="ECO:0000313" key="3">
    <source>
        <dbReference type="Proteomes" id="UP000799766"/>
    </source>
</evidence>
<feature type="region of interest" description="Disordered" evidence="1">
    <location>
        <begin position="96"/>
        <end position="154"/>
    </location>
</feature>
<accession>A0A6A6P7N3</accession>
<evidence type="ECO:0000256" key="1">
    <source>
        <dbReference type="SAM" id="MobiDB-lite"/>
    </source>
</evidence>
<sequence length="285" mass="31211">MSKGSLCISHGAGFATLFIGEDLAMYVRQQAEHVRNITGFFRDAATDQPGRALGFASIWPLPRARRSRRRRSLARLRRGIWRRRFEDVSLAAGSSASAHCRKPAQPRRLPPDAASRRASRGFLRHAPPPNRTPGSAGRGCQGDGLADSGGSTRLRVSLPTRLDLAASPTAGRAERQLQFLFMLSAQRPGPSPYSTSPIHFHSLHPLSTASPTARQSAGARFLPLSRPQPCSLHPALRAAPPHLRVCCVLVDSPRLPPYRSRHSLSLSRTALPARLYRLKRPASRP</sequence>
<dbReference type="AlphaFoldDB" id="A0A6A6P7N3"/>
<keyword evidence="3" id="KW-1185">Reference proteome</keyword>
<name>A0A6A6P7N3_9PEZI</name>
<organism evidence="2 3">
    <name type="scientific">Lineolata rhizophorae</name>
    <dbReference type="NCBI Taxonomy" id="578093"/>
    <lineage>
        <taxon>Eukaryota</taxon>
        <taxon>Fungi</taxon>
        <taxon>Dikarya</taxon>
        <taxon>Ascomycota</taxon>
        <taxon>Pezizomycotina</taxon>
        <taxon>Dothideomycetes</taxon>
        <taxon>Dothideomycetes incertae sedis</taxon>
        <taxon>Lineolatales</taxon>
        <taxon>Lineolataceae</taxon>
        <taxon>Lineolata</taxon>
    </lineage>
</organism>
<gene>
    <name evidence="2" type="ORF">BDY21DRAFT_178370</name>
</gene>
<evidence type="ECO:0000313" key="2">
    <source>
        <dbReference type="EMBL" id="KAF2459807.1"/>
    </source>
</evidence>
<dbReference type="Proteomes" id="UP000799766">
    <property type="component" value="Unassembled WGS sequence"/>
</dbReference>
<reference evidence="2" key="1">
    <citation type="journal article" date="2020" name="Stud. Mycol.">
        <title>101 Dothideomycetes genomes: a test case for predicting lifestyles and emergence of pathogens.</title>
        <authorList>
            <person name="Haridas S."/>
            <person name="Albert R."/>
            <person name="Binder M."/>
            <person name="Bloem J."/>
            <person name="Labutti K."/>
            <person name="Salamov A."/>
            <person name="Andreopoulos B."/>
            <person name="Baker S."/>
            <person name="Barry K."/>
            <person name="Bills G."/>
            <person name="Bluhm B."/>
            <person name="Cannon C."/>
            <person name="Castanera R."/>
            <person name="Culley D."/>
            <person name="Daum C."/>
            <person name="Ezra D."/>
            <person name="Gonzalez J."/>
            <person name="Henrissat B."/>
            <person name="Kuo A."/>
            <person name="Liang C."/>
            <person name="Lipzen A."/>
            <person name="Lutzoni F."/>
            <person name="Magnuson J."/>
            <person name="Mondo S."/>
            <person name="Nolan M."/>
            <person name="Ohm R."/>
            <person name="Pangilinan J."/>
            <person name="Park H.-J."/>
            <person name="Ramirez L."/>
            <person name="Alfaro M."/>
            <person name="Sun H."/>
            <person name="Tritt A."/>
            <person name="Yoshinaga Y."/>
            <person name="Zwiers L.-H."/>
            <person name="Turgeon B."/>
            <person name="Goodwin S."/>
            <person name="Spatafora J."/>
            <person name="Crous P."/>
            <person name="Grigoriev I."/>
        </authorList>
    </citation>
    <scope>NUCLEOTIDE SEQUENCE</scope>
    <source>
        <strain evidence="2">ATCC 16933</strain>
    </source>
</reference>